<keyword evidence="8" id="KW-0808">Transferase</keyword>
<evidence type="ECO:0000259" key="20">
    <source>
        <dbReference type="PROSITE" id="PS50006"/>
    </source>
</evidence>
<feature type="compositionally biased region" description="Basic and acidic residues" evidence="19">
    <location>
        <begin position="133"/>
        <end position="153"/>
    </location>
</feature>
<evidence type="ECO:0000256" key="17">
    <source>
        <dbReference type="ARBA" id="ARBA00031332"/>
    </source>
</evidence>
<feature type="domain" description="FHA" evidence="20">
    <location>
        <begin position="33"/>
        <end position="84"/>
    </location>
</feature>
<evidence type="ECO:0000256" key="6">
    <source>
        <dbReference type="ARBA" id="ARBA00017908"/>
    </source>
</evidence>
<dbReference type="PROSITE" id="PS50006">
    <property type="entry name" value="FHA_DOMAIN"/>
    <property type="match status" value="1"/>
</dbReference>
<dbReference type="Gene3D" id="2.60.200.20">
    <property type="match status" value="1"/>
</dbReference>
<evidence type="ECO:0000256" key="5">
    <source>
        <dbReference type="ARBA" id="ARBA00012483"/>
    </source>
</evidence>
<dbReference type="GO" id="GO:0061630">
    <property type="term" value="F:ubiquitin protein ligase activity"/>
    <property type="evidence" value="ECO:0007669"/>
    <property type="project" value="UniProtKB-EC"/>
</dbReference>
<feature type="domain" description="RING-type" evidence="21">
    <location>
        <begin position="230"/>
        <end position="269"/>
    </location>
</feature>
<evidence type="ECO:0000256" key="9">
    <source>
        <dbReference type="ARBA" id="ARBA00022723"/>
    </source>
</evidence>
<comment type="pathway">
    <text evidence="3">Protein modification; protein ubiquitination.</text>
</comment>
<dbReference type="InterPro" id="IPR017907">
    <property type="entry name" value="Znf_RING_CS"/>
</dbReference>
<gene>
    <name evidence="22" type="primary">CHFR</name>
</gene>
<dbReference type="GO" id="GO:0016605">
    <property type="term" value="C:PML body"/>
    <property type="evidence" value="ECO:0007669"/>
    <property type="project" value="UniProtKB-SubCell"/>
</dbReference>
<dbReference type="SMART" id="SM00240">
    <property type="entry name" value="FHA"/>
    <property type="match status" value="1"/>
</dbReference>
<comment type="catalytic activity">
    <reaction evidence="1">
        <text>S-ubiquitinyl-[E2 ubiquitin-conjugating enzyme]-L-cysteine + [acceptor protein]-L-lysine = [E2 ubiquitin-conjugating enzyme]-L-cysteine + N(6)-ubiquitinyl-[acceptor protein]-L-lysine.</text>
        <dbReference type="EC" id="2.3.2.27"/>
    </reaction>
</comment>
<evidence type="ECO:0000256" key="16">
    <source>
        <dbReference type="ARBA" id="ARBA00029800"/>
    </source>
</evidence>
<evidence type="ECO:0000256" key="8">
    <source>
        <dbReference type="ARBA" id="ARBA00022679"/>
    </source>
</evidence>
<keyword evidence="9" id="KW-0479">Metal-binding</keyword>
<evidence type="ECO:0000259" key="21">
    <source>
        <dbReference type="PROSITE" id="PS50089"/>
    </source>
</evidence>
<keyword evidence="10 18" id="KW-0863">Zinc-finger</keyword>
<dbReference type="GO" id="GO:0006511">
    <property type="term" value="P:ubiquitin-dependent protein catabolic process"/>
    <property type="evidence" value="ECO:0007669"/>
    <property type="project" value="TreeGrafter"/>
</dbReference>
<dbReference type="SUPFAM" id="SSF49879">
    <property type="entry name" value="SMAD/FHA domain"/>
    <property type="match status" value="1"/>
</dbReference>
<proteinExistence type="inferred from homology"/>
<dbReference type="Ensembl" id="ENSEEET00000019579.2">
    <property type="protein sequence ID" value="ENSEEEP00000019367.2"/>
    <property type="gene ID" value="ENSEEEG00000009484.2"/>
</dbReference>
<evidence type="ECO:0000256" key="11">
    <source>
        <dbReference type="ARBA" id="ARBA00022776"/>
    </source>
</evidence>
<dbReference type="Pfam" id="PF17979">
    <property type="entry name" value="zf-CRD"/>
    <property type="match status" value="1"/>
</dbReference>
<evidence type="ECO:0000256" key="19">
    <source>
        <dbReference type="SAM" id="MobiDB-lite"/>
    </source>
</evidence>
<evidence type="ECO:0000256" key="1">
    <source>
        <dbReference type="ARBA" id="ARBA00000900"/>
    </source>
</evidence>
<evidence type="ECO:0000256" key="3">
    <source>
        <dbReference type="ARBA" id="ARBA00004906"/>
    </source>
</evidence>
<dbReference type="InterPro" id="IPR052256">
    <property type="entry name" value="E3_ubiquitin-ligase_CHFR"/>
</dbReference>
<name>A0A4W4F5B5_ELEEL</name>
<feature type="region of interest" description="Disordered" evidence="19">
    <location>
        <begin position="308"/>
        <end position="328"/>
    </location>
</feature>
<reference evidence="22" key="5">
    <citation type="submission" date="2025-09" db="UniProtKB">
        <authorList>
            <consortium name="Ensembl"/>
        </authorList>
    </citation>
    <scope>IDENTIFICATION</scope>
</reference>
<sequence length="583" mass="65203">MEKRTHGQPWGRLVRVGASPDSEGTLLLVNRECTIGRRKGCDLSFPANKLVSGDHCKISQDQTSGQVWLEDTSTNGTVINMSKLVKKQSHLLHSGDVVYFVYRKSEPEQNIAYVYQALSPRPTDPQHTAGESWEERQTEEGVEPDRKRLKTSDPGDTIPVISAGFVHSVEVLQVCSVKSPPPLLLAGQSVFASSVEEPAVGVAMPAAPPTTVKDGGEAAKMDKMEESLTCIICQDLLHDCVSLQPCMHTFCAACYSGWMERSSLCPTCRCPVERIRKNHILNNLVEAYLLQHPEKCRSEDDVRSMDARNKISRDMMQPRVERSYSDEEGSSDYLLELSDNDSDASDVSQPYMTCRQCPGYCKDVISPAWLCGSTQEEGSVKAPRDGPSTSSDTCTAPQEYRCPPQGSHLICTCCLQPMPDRRAEHIGSQSSPQHCMVCQRPFCHLYWGCQRIGCQGCLARFSDLNLTAKCLDGVLNNNNYESEILQNYLTSRGVTWKEMLQEALAATQQDYRVSADSLLCYCCGLRSFKELAYKYRENIPANELPACVTSRPDCYWGRNCRTQVKVHHAMKFNHICEQTRFKN</sequence>
<reference evidence="22" key="3">
    <citation type="submission" date="2020-05" db="EMBL/GenBank/DDBJ databases">
        <title>Electrophorus electricus (electric eel) genome, fEleEle1, primary haplotype.</title>
        <authorList>
            <person name="Myers G."/>
            <person name="Meyer A."/>
            <person name="Fedrigo O."/>
            <person name="Formenti G."/>
            <person name="Rhie A."/>
            <person name="Tracey A."/>
            <person name="Sims Y."/>
            <person name="Jarvis E.D."/>
        </authorList>
    </citation>
    <scope>NUCLEOTIDE SEQUENCE [LARGE SCALE GENOMIC DNA]</scope>
</reference>
<protein>
    <recommendedName>
        <fullName evidence="6">E3 ubiquitin-protein ligase CHFR</fullName>
        <ecNumber evidence="5">2.3.2.27</ecNumber>
    </recommendedName>
    <alternativeName>
        <fullName evidence="17">Checkpoint with forkhead and RING finger domains protein</fullName>
    </alternativeName>
    <alternativeName>
        <fullName evidence="16">RING-type E3 ubiquitin transferase CHFR</fullName>
    </alternativeName>
</protein>
<dbReference type="CDD" id="cd22672">
    <property type="entry name" value="FHA_CHFR"/>
    <property type="match status" value="1"/>
</dbReference>
<dbReference type="Proteomes" id="UP000314983">
    <property type="component" value="Chromosome 9"/>
</dbReference>
<dbReference type="InterPro" id="IPR001841">
    <property type="entry name" value="Znf_RING"/>
</dbReference>
<reference evidence="23" key="2">
    <citation type="journal article" date="2017" name="Sci. Adv.">
        <title>A tail of two voltages: Proteomic comparison of the three electric organs of the electric eel.</title>
        <authorList>
            <person name="Traeger L.L."/>
            <person name="Sabat G."/>
            <person name="Barrett-Wilt G.A."/>
            <person name="Wells G.B."/>
            <person name="Sussman M.R."/>
        </authorList>
    </citation>
    <scope>NUCLEOTIDE SEQUENCE [LARGE SCALE GENOMIC DNA]</scope>
</reference>
<dbReference type="EC" id="2.3.2.27" evidence="5"/>
<dbReference type="Gene3D" id="3.30.40.140">
    <property type="match status" value="1"/>
</dbReference>
<dbReference type="Gene3D" id="3.30.40.10">
    <property type="entry name" value="Zinc/RING finger domain, C3HC4 (zinc finger)"/>
    <property type="match status" value="1"/>
</dbReference>
<dbReference type="InterPro" id="IPR000253">
    <property type="entry name" value="FHA_dom"/>
</dbReference>
<dbReference type="GeneTree" id="ENSGT00400000022306"/>
<evidence type="ECO:0000256" key="7">
    <source>
        <dbReference type="ARBA" id="ARBA00022618"/>
    </source>
</evidence>
<dbReference type="FunFam" id="3.30.40.140:FF:000001">
    <property type="entry name" value="E3 ubiquitin-protein ligase CHFR isoform X1"/>
    <property type="match status" value="1"/>
</dbReference>
<reference evidence="23" key="1">
    <citation type="journal article" date="2014" name="Science">
        <title>Nonhuman genetics. Genomic basis for the convergent evolution of electric organs.</title>
        <authorList>
            <person name="Gallant J.R."/>
            <person name="Traeger L.L."/>
            <person name="Volkening J.D."/>
            <person name="Moffett H."/>
            <person name="Chen P.H."/>
            <person name="Novina C.D."/>
            <person name="Phillips G.N.Jr."/>
            <person name="Anand R."/>
            <person name="Wells G.B."/>
            <person name="Pinch M."/>
            <person name="Guth R."/>
            <person name="Unguez G.A."/>
            <person name="Albert J.S."/>
            <person name="Zakon H.H."/>
            <person name="Samanta M.P."/>
            <person name="Sussman M.R."/>
        </authorList>
    </citation>
    <scope>NUCLEOTIDE SEQUENCE [LARGE SCALE GENOMIC DNA]</scope>
</reference>
<dbReference type="InterPro" id="IPR013083">
    <property type="entry name" value="Znf_RING/FYVE/PHD"/>
</dbReference>
<comment type="subcellular location">
    <subcellularLocation>
        <location evidence="2">Nucleus</location>
        <location evidence="2">PML body</location>
    </subcellularLocation>
</comment>
<dbReference type="AlphaFoldDB" id="A0A4W4F5B5"/>
<dbReference type="InterPro" id="IPR040909">
    <property type="entry name" value="CHFR_Znf-CRD"/>
</dbReference>
<evidence type="ECO:0000256" key="2">
    <source>
        <dbReference type="ARBA" id="ARBA00004322"/>
    </source>
</evidence>
<evidence type="ECO:0000256" key="14">
    <source>
        <dbReference type="ARBA" id="ARBA00023242"/>
    </source>
</evidence>
<reference evidence="22" key="4">
    <citation type="submission" date="2025-08" db="UniProtKB">
        <authorList>
            <consortium name="Ensembl"/>
        </authorList>
    </citation>
    <scope>IDENTIFICATION</scope>
</reference>
<evidence type="ECO:0000313" key="22">
    <source>
        <dbReference type="Ensembl" id="ENSEEEP00000019367.2"/>
    </source>
</evidence>
<keyword evidence="12" id="KW-0833">Ubl conjugation pathway</keyword>
<dbReference type="FunFam" id="2.60.200.20:FF:000022">
    <property type="entry name" value="E3 ubiquitin-protein ligase CHFR isoform X2"/>
    <property type="match status" value="1"/>
</dbReference>
<dbReference type="SMART" id="SM00184">
    <property type="entry name" value="RING"/>
    <property type="match status" value="1"/>
</dbReference>
<keyword evidence="13" id="KW-0862">Zinc</keyword>
<dbReference type="GO" id="GO:0008270">
    <property type="term" value="F:zinc ion binding"/>
    <property type="evidence" value="ECO:0007669"/>
    <property type="project" value="UniProtKB-KW"/>
</dbReference>
<evidence type="ECO:0000256" key="18">
    <source>
        <dbReference type="PROSITE-ProRule" id="PRU00175"/>
    </source>
</evidence>
<dbReference type="PANTHER" id="PTHR16079:SF4">
    <property type="entry name" value="E3 UBIQUITIN-PROTEIN LIGASE CHFR"/>
    <property type="match status" value="1"/>
</dbReference>
<evidence type="ECO:0000256" key="4">
    <source>
        <dbReference type="ARBA" id="ARBA00005797"/>
    </source>
</evidence>
<evidence type="ECO:0000256" key="13">
    <source>
        <dbReference type="ARBA" id="ARBA00022833"/>
    </source>
</evidence>
<dbReference type="Pfam" id="PF00498">
    <property type="entry name" value="FHA"/>
    <property type="match status" value="1"/>
</dbReference>
<dbReference type="PROSITE" id="PS00518">
    <property type="entry name" value="ZF_RING_1"/>
    <property type="match status" value="1"/>
</dbReference>
<dbReference type="InterPro" id="IPR008984">
    <property type="entry name" value="SMAD_FHA_dom_sf"/>
</dbReference>
<dbReference type="FunFam" id="3.30.40.10:FF:000203">
    <property type="entry name" value="E3 ubiquitin-protein ligase CHFR isoform X1"/>
    <property type="match status" value="1"/>
</dbReference>
<dbReference type="UniPathway" id="UPA00143"/>
<dbReference type="PANTHER" id="PTHR16079">
    <property type="entry name" value="UBIQUITIN LIGASE PROTEIN CHFR"/>
    <property type="match status" value="1"/>
</dbReference>
<keyword evidence="14" id="KW-0539">Nucleus</keyword>
<dbReference type="SUPFAM" id="SSF57850">
    <property type="entry name" value="RING/U-box"/>
    <property type="match status" value="1"/>
</dbReference>
<dbReference type="CDD" id="cd16503">
    <property type="entry name" value="RING-HC_CHFR"/>
    <property type="match status" value="1"/>
</dbReference>
<dbReference type="PROSITE" id="PS50089">
    <property type="entry name" value="ZF_RING_2"/>
    <property type="match status" value="1"/>
</dbReference>
<keyword evidence="11" id="KW-0498">Mitosis</keyword>
<keyword evidence="23" id="KW-1185">Reference proteome</keyword>
<keyword evidence="7" id="KW-0132">Cell division</keyword>
<comment type="similarity">
    <text evidence="4">Belongs to the CHFR family.</text>
</comment>
<dbReference type="Pfam" id="PF13923">
    <property type="entry name" value="zf-C3HC4_2"/>
    <property type="match status" value="1"/>
</dbReference>
<organism evidence="22 23">
    <name type="scientific">Electrophorus electricus</name>
    <name type="common">Electric eel</name>
    <name type="synonym">Gymnotus electricus</name>
    <dbReference type="NCBI Taxonomy" id="8005"/>
    <lineage>
        <taxon>Eukaryota</taxon>
        <taxon>Metazoa</taxon>
        <taxon>Chordata</taxon>
        <taxon>Craniata</taxon>
        <taxon>Vertebrata</taxon>
        <taxon>Euteleostomi</taxon>
        <taxon>Actinopterygii</taxon>
        <taxon>Neopterygii</taxon>
        <taxon>Teleostei</taxon>
        <taxon>Ostariophysi</taxon>
        <taxon>Gymnotiformes</taxon>
        <taxon>Gymnotoidei</taxon>
        <taxon>Gymnotidae</taxon>
        <taxon>Electrophorus</taxon>
    </lineage>
</organism>
<evidence type="ECO:0000256" key="15">
    <source>
        <dbReference type="ARBA" id="ARBA00023306"/>
    </source>
</evidence>
<evidence type="ECO:0000313" key="23">
    <source>
        <dbReference type="Proteomes" id="UP000314983"/>
    </source>
</evidence>
<accession>A0A4W4F5B5</accession>
<evidence type="ECO:0000256" key="12">
    <source>
        <dbReference type="ARBA" id="ARBA00022786"/>
    </source>
</evidence>
<evidence type="ECO:0000256" key="10">
    <source>
        <dbReference type="ARBA" id="ARBA00022771"/>
    </source>
</evidence>
<dbReference type="GO" id="GO:0051301">
    <property type="term" value="P:cell division"/>
    <property type="evidence" value="ECO:0007669"/>
    <property type="project" value="UniProtKB-KW"/>
</dbReference>
<feature type="region of interest" description="Disordered" evidence="19">
    <location>
        <begin position="119"/>
        <end position="155"/>
    </location>
</feature>
<dbReference type="GO" id="GO:0016567">
    <property type="term" value="P:protein ubiquitination"/>
    <property type="evidence" value="ECO:0007669"/>
    <property type="project" value="UniProtKB-UniPathway"/>
</dbReference>
<keyword evidence="15" id="KW-0131">Cell cycle</keyword>